<evidence type="ECO:0000256" key="1">
    <source>
        <dbReference type="ARBA" id="ARBA00009981"/>
    </source>
</evidence>
<dbReference type="InterPro" id="IPR036165">
    <property type="entry name" value="YefM-like_sf"/>
</dbReference>
<dbReference type="EMBL" id="UOEN01000423">
    <property type="protein sequence ID" value="VAW18562.1"/>
    <property type="molecule type" value="Genomic_DNA"/>
</dbReference>
<proteinExistence type="inferred from homology"/>
<protein>
    <recommendedName>
        <fullName evidence="3">Antitoxin</fullName>
    </recommendedName>
</protein>
<reference evidence="2" key="1">
    <citation type="submission" date="2018-06" db="EMBL/GenBank/DDBJ databases">
        <authorList>
            <person name="Zhirakovskaya E."/>
        </authorList>
    </citation>
    <scope>NUCLEOTIDE SEQUENCE</scope>
</reference>
<dbReference type="SUPFAM" id="SSF143120">
    <property type="entry name" value="YefM-like"/>
    <property type="match status" value="1"/>
</dbReference>
<comment type="similarity">
    <text evidence="1">Belongs to the phD/YefM antitoxin family.</text>
</comment>
<gene>
    <name evidence="2" type="ORF">MNBD_BACTEROID05-96</name>
</gene>
<accession>A0A3B0TVV3</accession>
<evidence type="ECO:0000313" key="2">
    <source>
        <dbReference type="EMBL" id="VAW18562.1"/>
    </source>
</evidence>
<organism evidence="2">
    <name type="scientific">hydrothermal vent metagenome</name>
    <dbReference type="NCBI Taxonomy" id="652676"/>
    <lineage>
        <taxon>unclassified sequences</taxon>
        <taxon>metagenomes</taxon>
        <taxon>ecological metagenomes</taxon>
    </lineage>
</organism>
<dbReference type="AlphaFoldDB" id="A0A3B0TVV3"/>
<evidence type="ECO:0008006" key="3">
    <source>
        <dbReference type="Google" id="ProtNLM"/>
    </source>
</evidence>
<dbReference type="NCBIfam" id="TIGR01552">
    <property type="entry name" value="phd_fam"/>
    <property type="match status" value="1"/>
</dbReference>
<name>A0A3B0TVV3_9ZZZZ</name>
<sequence length="79" mass="8997">MIKATVRKLRSSTKEILSAVSRGDTVLVTNRGKPCAKITPIRSNKRPIKDQLFGIWKNKKDLCSVKMHVKSLRKSRNAY</sequence>